<evidence type="ECO:0000259" key="1">
    <source>
        <dbReference type="Pfam" id="PF09039"/>
    </source>
</evidence>
<name>A0ABY5T3L4_9SPHN</name>
<dbReference type="Gene3D" id="3.30.420.10">
    <property type="entry name" value="Ribonuclease H-like superfamily/Ribonuclease H"/>
    <property type="match status" value="1"/>
</dbReference>
<evidence type="ECO:0000313" key="4">
    <source>
        <dbReference type="Proteomes" id="UP001065265"/>
    </source>
</evidence>
<protein>
    <submittedName>
        <fullName evidence="3">DDE-type integrase/transposase/recombinase</fullName>
    </submittedName>
</protein>
<dbReference type="InterPro" id="IPR015126">
    <property type="entry name" value="Mu_I-gamma"/>
</dbReference>
<reference evidence="3" key="1">
    <citation type="submission" date="2022-02" db="EMBL/GenBank/DDBJ databases">
        <title>Qipengyuania spongiae sp. nov., isolated from marine sponge.</title>
        <authorList>
            <person name="Li Z."/>
            <person name="Zhang M."/>
        </authorList>
    </citation>
    <scope>NUCLEOTIDE SEQUENCE</scope>
    <source>
        <strain evidence="3">PHS-Z21</strain>
    </source>
</reference>
<dbReference type="RefSeq" id="WP_265559724.1">
    <property type="nucleotide sequence ID" value="NZ_CP092471.1"/>
</dbReference>
<dbReference type="SUPFAM" id="SSF53098">
    <property type="entry name" value="Ribonuclease H-like"/>
    <property type="match status" value="1"/>
</dbReference>
<dbReference type="Pfam" id="PF09039">
    <property type="entry name" value="HTH_Tnp_Mu_2"/>
    <property type="match status" value="1"/>
</dbReference>
<feature type="domain" description="Mu DNA binding I gamma subdomain" evidence="1">
    <location>
        <begin position="87"/>
        <end position="153"/>
    </location>
</feature>
<proteinExistence type="predicted"/>
<dbReference type="Pfam" id="PF09299">
    <property type="entry name" value="Mu-transpos_C"/>
    <property type="match status" value="1"/>
</dbReference>
<feature type="domain" description="Transposase-like Mu C-terminal" evidence="2">
    <location>
        <begin position="386"/>
        <end position="446"/>
    </location>
</feature>
<dbReference type="EMBL" id="CP092471">
    <property type="protein sequence ID" value="UVI39918.1"/>
    <property type="molecule type" value="Genomic_DNA"/>
</dbReference>
<accession>A0ABY5T3L4</accession>
<evidence type="ECO:0000313" key="3">
    <source>
        <dbReference type="EMBL" id="UVI39918.1"/>
    </source>
</evidence>
<sequence length="560" mass="63594">MGGSGRKLEDIPDDDWQLAVDRQSTIRRLADLDDITKDDIRAASEELGLGRSRIYELLANYRKHGGGASSIANKKRGPKEGASRLPKELDEFIYASIDRFYARRQKPKIADVCLEIATDCHQRGWRAPSRAAVETRIARLDQWRLLAKREGEKIAGDKYRPIGVPFTMSRALQWVQGDHTVADVMLVDDVFRRSICRPLVTFFIDIFTRIVLGWYVSFEEPSRTSLGMALHHAVFPKGRYLRNFGLDLDLPGHGVPETISLDNAKAHLSPDFLRGCQQHGIKRHLRPVKKPWFGGHIERFIGTTMGAVHLIPGSTYSSIAERKEYDSESEACMTIGEFERWLAIQISLYHNQKHSALGVTPLTAWAEAMNDRPVLRRLPDEHDFVLHFLPSKRRKVRPDGIRLFNVFYKNDGAQAFVDGSTNREKIKYNPRDMSTIYIENKAGEHLAVGYKDLTRPPVTKHELDIANEALLERGRNSVNEDRLFQMILLRRDFIAQSVKKTKKARREAMRITHAIAEGRAIAKKAQNAPKLLPPPADLDSAGCGESDNEVIVPFEIEFED</sequence>
<dbReference type="Proteomes" id="UP001065265">
    <property type="component" value="Chromosome"/>
</dbReference>
<dbReference type="InterPro" id="IPR015378">
    <property type="entry name" value="Transposase-like_Mu_C"/>
</dbReference>
<evidence type="ECO:0000259" key="2">
    <source>
        <dbReference type="Pfam" id="PF09299"/>
    </source>
</evidence>
<dbReference type="InterPro" id="IPR036397">
    <property type="entry name" value="RNaseH_sf"/>
</dbReference>
<keyword evidence="4" id="KW-1185">Reference proteome</keyword>
<organism evidence="3 4">
    <name type="scientific">Qipengyuania spongiae</name>
    <dbReference type="NCBI Taxonomy" id="2909673"/>
    <lineage>
        <taxon>Bacteria</taxon>
        <taxon>Pseudomonadati</taxon>
        <taxon>Pseudomonadota</taxon>
        <taxon>Alphaproteobacteria</taxon>
        <taxon>Sphingomonadales</taxon>
        <taxon>Erythrobacteraceae</taxon>
        <taxon>Qipengyuania</taxon>
    </lineage>
</organism>
<dbReference type="InterPro" id="IPR012337">
    <property type="entry name" value="RNaseH-like_sf"/>
</dbReference>
<gene>
    <name evidence="3" type="ORF">L1F33_02865</name>
</gene>